<dbReference type="PANTHER" id="PTHR24006:SF702">
    <property type="entry name" value="UBIQUITIN CARBOXYL-TERMINAL HYDROLASE 47"/>
    <property type="match status" value="1"/>
</dbReference>
<dbReference type="AlphaFoldDB" id="A0A067BVN5"/>
<dbReference type="SUPFAM" id="SSF54001">
    <property type="entry name" value="Cysteine proteinases"/>
    <property type="match status" value="1"/>
</dbReference>
<dbReference type="InterPro" id="IPR001394">
    <property type="entry name" value="Peptidase_C19_UCH"/>
</dbReference>
<feature type="region of interest" description="Disordered" evidence="1">
    <location>
        <begin position="1"/>
        <end position="34"/>
    </location>
</feature>
<evidence type="ECO:0000256" key="1">
    <source>
        <dbReference type="SAM" id="MobiDB-lite"/>
    </source>
</evidence>
<dbReference type="InterPro" id="IPR038765">
    <property type="entry name" value="Papain-like_cys_pep_sf"/>
</dbReference>
<dbReference type="InterPro" id="IPR050164">
    <property type="entry name" value="Peptidase_C19"/>
</dbReference>
<dbReference type="InterPro" id="IPR028889">
    <property type="entry name" value="USP"/>
</dbReference>
<dbReference type="EMBL" id="KK583270">
    <property type="protein sequence ID" value="KDO22328.1"/>
    <property type="molecule type" value="Genomic_DNA"/>
</dbReference>
<dbReference type="Gene3D" id="3.90.70.10">
    <property type="entry name" value="Cysteine proteinases"/>
    <property type="match status" value="1"/>
</dbReference>
<dbReference type="GO" id="GO:0005634">
    <property type="term" value="C:nucleus"/>
    <property type="evidence" value="ECO:0007669"/>
    <property type="project" value="TreeGrafter"/>
</dbReference>
<dbReference type="OMA" id="LDDDRRW"/>
<dbReference type="InterPro" id="IPR018200">
    <property type="entry name" value="USP_CS"/>
</dbReference>
<keyword evidence="4" id="KW-1185">Reference proteome</keyword>
<dbReference type="GO" id="GO:0016579">
    <property type="term" value="P:protein deubiquitination"/>
    <property type="evidence" value="ECO:0007669"/>
    <property type="project" value="InterPro"/>
</dbReference>
<organism evidence="3 4">
    <name type="scientific">Saprolegnia parasitica (strain CBS 223.65)</name>
    <dbReference type="NCBI Taxonomy" id="695850"/>
    <lineage>
        <taxon>Eukaryota</taxon>
        <taxon>Sar</taxon>
        <taxon>Stramenopiles</taxon>
        <taxon>Oomycota</taxon>
        <taxon>Saprolegniomycetes</taxon>
        <taxon>Saprolegniales</taxon>
        <taxon>Saprolegniaceae</taxon>
        <taxon>Saprolegnia</taxon>
    </lineage>
</organism>
<dbReference type="GeneID" id="24134721"/>
<evidence type="ECO:0000259" key="2">
    <source>
        <dbReference type="PROSITE" id="PS50235"/>
    </source>
</evidence>
<name>A0A067BVN5_SAPPC</name>
<dbReference type="OrthoDB" id="206845at2759"/>
<dbReference type="PANTHER" id="PTHR24006">
    <property type="entry name" value="UBIQUITIN CARBOXYL-TERMINAL HYDROLASE"/>
    <property type="match status" value="1"/>
</dbReference>
<dbReference type="STRING" id="695850.A0A067BVN5"/>
<dbReference type="Pfam" id="PF00443">
    <property type="entry name" value="UCH"/>
    <property type="match status" value="1"/>
</dbReference>
<dbReference type="GO" id="GO:0004843">
    <property type="term" value="F:cysteine-type deubiquitinase activity"/>
    <property type="evidence" value="ECO:0007669"/>
    <property type="project" value="InterPro"/>
</dbReference>
<protein>
    <recommendedName>
        <fullName evidence="2">USP domain-containing protein</fullName>
    </recommendedName>
</protein>
<dbReference type="VEuPathDB" id="FungiDB:SPRG_12789"/>
<evidence type="ECO:0000313" key="3">
    <source>
        <dbReference type="EMBL" id="KDO22328.1"/>
    </source>
</evidence>
<feature type="domain" description="USP" evidence="2">
    <location>
        <begin position="37"/>
        <end position="361"/>
    </location>
</feature>
<evidence type="ECO:0000313" key="4">
    <source>
        <dbReference type="Proteomes" id="UP000030745"/>
    </source>
</evidence>
<dbReference type="PROSITE" id="PS00973">
    <property type="entry name" value="USP_2"/>
    <property type="match status" value="1"/>
</dbReference>
<dbReference type="Proteomes" id="UP000030745">
    <property type="component" value="Unassembled WGS sequence"/>
</dbReference>
<dbReference type="GO" id="GO:0005829">
    <property type="term" value="C:cytosol"/>
    <property type="evidence" value="ECO:0007669"/>
    <property type="project" value="TreeGrafter"/>
</dbReference>
<dbReference type="RefSeq" id="XP_012206962.1">
    <property type="nucleotide sequence ID" value="XM_012351572.1"/>
</dbReference>
<proteinExistence type="predicted"/>
<reference evidence="3 4" key="1">
    <citation type="journal article" date="2013" name="PLoS Genet.">
        <title>Distinctive expansion of potential virulence genes in the genome of the oomycete fish pathogen Saprolegnia parasitica.</title>
        <authorList>
            <person name="Jiang R.H."/>
            <person name="de Bruijn I."/>
            <person name="Haas B.J."/>
            <person name="Belmonte R."/>
            <person name="Lobach L."/>
            <person name="Christie J."/>
            <person name="van den Ackerveken G."/>
            <person name="Bottin A."/>
            <person name="Bulone V."/>
            <person name="Diaz-Moreno S.M."/>
            <person name="Dumas B."/>
            <person name="Fan L."/>
            <person name="Gaulin E."/>
            <person name="Govers F."/>
            <person name="Grenville-Briggs L.J."/>
            <person name="Horner N.R."/>
            <person name="Levin J.Z."/>
            <person name="Mammella M."/>
            <person name="Meijer H.J."/>
            <person name="Morris P."/>
            <person name="Nusbaum C."/>
            <person name="Oome S."/>
            <person name="Phillips A.J."/>
            <person name="van Rooyen D."/>
            <person name="Rzeszutek E."/>
            <person name="Saraiva M."/>
            <person name="Secombes C.J."/>
            <person name="Seidl M.F."/>
            <person name="Snel B."/>
            <person name="Stassen J.H."/>
            <person name="Sykes S."/>
            <person name="Tripathy S."/>
            <person name="van den Berg H."/>
            <person name="Vega-Arreguin J.C."/>
            <person name="Wawra S."/>
            <person name="Young S.K."/>
            <person name="Zeng Q."/>
            <person name="Dieguez-Uribeondo J."/>
            <person name="Russ C."/>
            <person name="Tyler B.M."/>
            <person name="van West P."/>
        </authorList>
    </citation>
    <scope>NUCLEOTIDE SEQUENCE [LARGE SCALE GENOMIC DNA]</scope>
    <source>
        <strain evidence="3 4">CBS 223.65</strain>
    </source>
</reference>
<dbReference type="KEGG" id="spar:SPRG_12789"/>
<dbReference type="PROSITE" id="PS50235">
    <property type="entry name" value="USP_3"/>
    <property type="match status" value="1"/>
</dbReference>
<accession>A0A067BVN5</accession>
<gene>
    <name evidence="3" type="ORF">SPRG_12789</name>
</gene>
<sequence>MTIDPCPDASSSSPARNAAGTGAPIMPTTTTPASKYRGLRNDSATCYLNSLLQTLYMTPELRTQLYQSTSSASEGSFLRELQLLFARLQLRTDRKAIDTTSLMQSFGWTSSDLLQQHDVHELYHVLFKALDASLQGSPNANVIHDLYQGTLTDSVQCITIPSTPTSLDDAIATFLAPERLVSDNQWLCDVCGTKQDAIKRLSLVQLPPLLTLHLKRFAWDHGTSKLTSRVSFPKYLDMNAYHPSTSSRPKVPPSSTSTQEAAAEATWHPSFDLAAMLACGPFVYELASVLVHAGSANGGHYVAYIQSSLDDDRRWLCFNDASVSTISEAKLRTTYGLTSVNGGYYESTRAPCAYVLQYRQVEVSRKVQCPPDDMIPSWLVDLVHAEMQCEQANKQARAKRRVAEETKKANVADMIQIKILHDNSHKMLHVSKTATLAEVTAQAVALFELRISLDRVRLRAYSEYLALPRETYDGREHCTLAALAIYAWSCLSLEVRASADEAWAVFDPTALQLLVRRYVPPTPSTPEHFTEPPELVQLPGNARLDDLVTLLSAKFNMNRDHLRLLEMRSTGYWAITTRILNPHHDEATLQQTLRTDLSLRDGSNIYVEAVDDLASSPSLAKELFEARANSITVQVQTNDPKLLRAKNIEGDAMGWPFTVDRRRPLQRSDTLTLRRGASKGAELKHLVASFLHLALMDQSTLWIELGVPLRAGQYRVQIHLYTPRPTDTTSPSKLVRHVWPLTHALSFCTTLVVSAEMLVSEIKARILAVLKHPRAKRLWLMDLSPNHRLQRVLSDDGTLGEASPLSLYENRSFAVQMLEPLEPRGAANMLVSIVLFDRAHLTFGREIAIAFSTLLPGTHWIDLLLLEIQTAFGLPPDAARLAKPSQTSAMDVIEMAHLSWLDRDQCLGWTNISSLVLFGDRLVLADARVPTKVLSTHELLDLQHRIDAVIDTYNNKSCVVVVGWSTKAVDRRVPWEQADRDRAHPW</sequence>